<dbReference type="AlphaFoldDB" id="A0A2V1DS36"/>
<accession>A0A2V1DS36</accession>
<sequence>MGYGRLHILRKCRSRGNWIRKMQTNQSQKVATNMRQSLQAQLPCLSDYPCLLFSFNSKRAASVLPRTASRKAAYVWAVYVLPCANKRKHMVTDSYYLPNAELQIRHPTTEKDRCMRPSHTRTRAQKQKQKQAHHHTARRLLLVAKSKSGPSLLLLGVAYCLRSFPPSSSSSFPRFPPTAPLPSLRSPN</sequence>
<dbReference type="Proteomes" id="UP000244855">
    <property type="component" value="Unassembled WGS sequence"/>
</dbReference>
<organism evidence="2 3">
    <name type="scientific">Periconia macrospinosa</name>
    <dbReference type="NCBI Taxonomy" id="97972"/>
    <lineage>
        <taxon>Eukaryota</taxon>
        <taxon>Fungi</taxon>
        <taxon>Dikarya</taxon>
        <taxon>Ascomycota</taxon>
        <taxon>Pezizomycotina</taxon>
        <taxon>Dothideomycetes</taxon>
        <taxon>Pleosporomycetidae</taxon>
        <taxon>Pleosporales</taxon>
        <taxon>Massarineae</taxon>
        <taxon>Periconiaceae</taxon>
        <taxon>Periconia</taxon>
    </lineage>
</organism>
<feature type="compositionally biased region" description="Basic residues" evidence="1">
    <location>
        <begin position="116"/>
        <end position="136"/>
    </location>
</feature>
<feature type="region of interest" description="Disordered" evidence="1">
    <location>
        <begin position="107"/>
        <end position="136"/>
    </location>
</feature>
<protein>
    <submittedName>
        <fullName evidence="2">Uncharacterized protein</fullName>
    </submittedName>
</protein>
<proteinExistence type="predicted"/>
<keyword evidence="3" id="KW-1185">Reference proteome</keyword>
<reference evidence="2 3" key="1">
    <citation type="journal article" date="2018" name="Sci. Rep.">
        <title>Comparative genomics provides insights into the lifestyle and reveals functional heterogeneity of dark septate endophytic fungi.</title>
        <authorList>
            <person name="Knapp D.G."/>
            <person name="Nemeth J.B."/>
            <person name="Barry K."/>
            <person name="Hainaut M."/>
            <person name="Henrissat B."/>
            <person name="Johnson J."/>
            <person name="Kuo A."/>
            <person name="Lim J.H.P."/>
            <person name="Lipzen A."/>
            <person name="Nolan M."/>
            <person name="Ohm R.A."/>
            <person name="Tamas L."/>
            <person name="Grigoriev I.V."/>
            <person name="Spatafora J.W."/>
            <person name="Nagy L.G."/>
            <person name="Kovacs G.M."/>
        </authorList>
    </citation>
    <scope>NUCLEOTIDE SEQUENCE [LARGE SCALE GENOMIC DNA]</scope>
    <source>
        <strain evidence="2 3">DSE2036</strain>
    </source>
</reference>
<gene>
    <name evidence="2" type="ORF">DM02DRAFT_410824</name>
</gene>
<evidence type="ECO:0000313" key="3">
    <source>
        <dbReference type="Proteomes" id="UP000244855"/>
    </source>
</evidence>
<evidence type="ECO:0000256" key="1">
    <source>
        <dbReference type="SAM" id="MobiDB-lite"/>
    </source>
</evidence>
<name>A0A2V1DS36_9PLEO</name>
<feature type="region of interest" description="Disordered" evidence="1">
    <location>
        <begin position="166"/>
        <end position="188"/>
    </location>
</feature>
<evidence type="ECO:0000313" key="2">
    <source>
        <dbReference type="EMBL" id="PVI00130.1"/>
    </source>
</evidence>
<dbReference type="EMBL" id="KZ805379">
    <property type="protein sequence ID" value="PVI00130.1"/>
    <property type="molecule type" value="Genomic_DNA"/>
</dbReference>